<keyword evidence="6" id="KW-1185">Reference proteome</keyword>
<evidence type="ECO:0000313" key="6">
    <source>
        <dbReference type="Proteomes" id="UP001153712"/>
    </source>
</evidence>
<dbReference type="SUPFAM" id="SSF48452">
    <property type="entry name" value="TPR-like"/>
    <property type="match status" value="1"/>
</dbReference>
<name>A0A9N9XN00_PHYSR</name>
<accession>A0A9N9XN00</accession>
<reference evidence="5" key="1">
    <citation type="submission" date="2022-01" db="EMBL/GenBank/DDBJ databases">
        <authorList>
            <person name="King R."/>
        </authorList>
    </citation>
    <scope>NUCLEOTIDE SEQUENCE</scope>
</reference>
<dbReference type="InterPro" id="IPR000717">
    <property type="entry name" value="PCI_dom"/>
</dbReference>
<comment type="similarity">
    <text evidence="1">Belongs to the proteasome subunit S10 family.</text>
</comment>
<gene>
    <name evidence="5" type="ORF">PHYEVI_LOCUS4612</name>
</gene>
<organism evidence="5 6">
    <name type="scientific">Phyllotreta striolata</name>
    <name type="common">Striped flea beetle</name>
    <name type="synonym">Crioceris striolata</name>
    <dbReference type="NCBI Taxonomy" id="444603"/>
    <lineage>
        <taxon>Eukaryota</taxon>
        <taxon>Metazoa</taxon>
        <taxon>Ecdysozoa</taxon>
        <taxon>Arthropoda</taxon>
        <taxon>Hexapoda</taxon>
        <taxon>Insecta</taxon>
        <taxon>Pterygota</taxon>
        <taxon>Neoptera</taxon>
        <taxon>Endopterygota</taxon>
        <taxon>Coleoptera</taxon>
        <taxon>Polyphaga</taxon>
        <taxon>Cucujiformia</taxon>
        <taxon>Chrysomeloidea</taxon>
        <taxon>Chrysomelidae</taxon>
        <taxon>Galerucinae</taxon>
        <taxon>Alticini</taxon>
        <taxon>Phyllotreta</taxon>
    </lineage>
</organism>
<dbReference type="PROSITE" id="PS50250">
    <property type="entry name" value="PCI"/>
    <property type="match status" value="1"/>
</dbReference>
<evidence type="ECO:0000256" key="3">
    <source>
        <dbReference type="ARBA" id="ARBA00022942"/>
    </source>
</evidence>
<feature type="domain" description="PCI" evidence="4">
    <location>
        <begin position="193"/>
        <end position="361"/>
    </location>
</feature>
<dbReference type="SUPFAM" id="SSF46785">
    <property type="entry name" value="Winged helix' DNA-binding domain"/>
    <property type="match status" value="1"/>
</dbReference>
<dbReference type="FunFam" id="1.25.40.570:FF:000005">
    <property type="entry name" value="26S proteasome regulatory subunit N7"/>
    <property type="match status" value="1"/>
</dbReference>
<dbReference type="Pfam" id="PF10602">
    <property type="entry name" value="RPN7"/>
    <property type="match status" value="1"/>
</dbReference>
<dbReference type="InterPro" id="IPR011990">
    <property type="entry name" value="TPR-like_helical_dom_sf"/>
</dbReference>
<dbReference type="PANTHER" id="PTHR14145">
    <property type="entry name" value="26S PROTESOME SUBUNIT 6"/>
    <property type="match status" value="1"/>
</dbReference>
<evidence type="ECO:0000259" key="4">
    <source>
        <dbReference type="PROSITE" id="PS50250"/>
    </source>
</evidence>
<dbReference type="Proteomes" id="UP001153712">
    <property type="component" value="Chromosome 2"/>
</dbReference>
<dbReference type="PANTHER" id="PTHR14145:SF1">
    <property type="entry name" value="26S PROTEASOME NON-ATPASE REGULATORY SUBUNIT 6"/>
    <property type="match status" value="1"/>
</dbReference>
<dbReference type="InterPro" id="IPR019585">
    <property type="entry name" value="Rpn7/CSN1"/>
</dbReference>
<dbReference type="EMBL" id="OU900095">
    <property type="protein sequence ID" value="CAG9858221.1"/>
    <property type="molecule type" value="Genomic_DNA"/>
</dbReference>
<dbReference type="Pfam" id="PF01399">
    <property type="entry name" value="PCI"/>
    <property type="match status" value="1"/>
</dbReference>
<sequence>MATENPECDVRPKCPNLEIAQLKFALGLPEYKEDCKLRQQLLSIIYAEDMGPYFQIVCNDLKWDMDVEKHQQMTDRNETVLCEIDKEIEESLKDLGVTEMRELYLKKANYLCKIGDKENALKALGQAYDSTIALKNKLENIYHCIRIGLFFMDTSLVRRNLQRAESMIEQGADWHSRNCFKIYKALYSLTTRDFKTASHLLVNSISTFICTELLSFDLFISYTLLSAVLTLPRSELKSELIQNADMLQALYDAPVLKDYMFSLYDCDYKVFFSKLADVEVLMKRDMLLHPHYQHYVREMKIKAYDQLLSTYISVNISYMGEQFGVSEEYIEDELSKLIAAGRLNYKIDKISGKIVNERRDSQMEIFKAVIKHGDIVLNRIHKLSRVINI</sequence>
<dbReference type="AlphaFoldDB" id="A0A9N9XN00"/>
<dbReference type="InterPro" id="IPR045135">
    <property type="entry name" value="Rpn7_N"/>
</dbReference>
<dbReference type="Pfam" id="PF21154">
    <property type="entry name" value="RPN7_PSMD6_C"/>
    <property type="match status" value="1"/>
</dbReference>
<protein>
    <recommendedName>
        <fullName evidence="2">26S proteasome non-ATPase regulatory subunit 6</fullName>
    </recommendedName>
</protein>
<proteinExistence type="inferred from homology"/>
<dbReference type="GO" id="GO:0005838">
    <property type="term" value="C:proteasome regulatory particle"/>
    <property type="evidence" value="ECO:0007669"/>
    <property type="project" value="TreeGrafter"/>
</dbReference>
<dbReference type="InterPro" id="IPR049549">
    <property type="entry name" value="RPN7_PSMD6_C"/>
</dbReference>
<evidence type="ECO:0000256" key="1">
    <source>
        <dbReference type="ARBA" id="ARBA00005717"/>
    </source>
</evidence>
<dbReference type="SMART" id="SM00088">
    <property type="entry name" value="PINT"/>
    <property type="match status" value="1"/>
</dbReference>
<keyword evidence="3" id="KW-0647">Proteasome</keyword>
<evidence type="ECO:0000256" key="2">
    <source>
        <dbReference type="ARBA" id="ARBA00014932"/>
    </source>
</evidence>
<dbReference type="Gene3D" id="1.25.40.570">
    <property type="match status" value="1"/>
</dbReference>
<dbReference type="OrthoDB" id="1452at2759"/>
<evidence type="ECO:0000313" key="5">
    <source>
        <dbReference type="EMBL" id="CAG9858221.1"/>
    </source>
</evidence>
<dbReference type="GO" id="GO:0043161">
    <property type="term" value="P:proteasome-mediated ubiquitin-dependent protein catabolic process"/>
    <property type="evidence" value="ECO:0007669"/>
    <property type="project" value="TreeGrafter"/>
</dbReference>
<dbReference type="InterPro" id="IPR036390">
    <property type="entry name" value="WH_DNA-bd_sf"/>
</dbReference>